<dbReference type="KEGG" id="dbc:MFMK1_001106"/>
<dbReference type="RefSeq" id="WP_366924153.1">
    <property type="nucleotide sequence ID" value="NZ_CP121694.1"/>
</dbReference>
<evidence type="ECO:0000313" key="1">
    <source>
        <dbReference type="EMBL" id="WRO21303.1"/>
    </source>
</evidence>
<dbReference type="Proteomes" id="UP001329915">
    <property type="component" value="Chromosome"/>
</dbReference>
<dbReference type="AlphaFoldDB" id="A0AAU0UL30"/>
<accession>A0AAU0UL30</accession>
<name>A0AAU0UL30_9FIRM</name>
<dbReference type="EMBL" id="CP121694">
    <property type="protein sequence ID" value="WRO21303.1"/>
    <property type="molecule type" value="Genomic_DNA"/>
</dbReference>
<organism evidence="1 2">
    <name type="scientific">Metallumcola ferriviriculae</name>
    <dbReference type="NCBI Taxonomy" id="3039180"/>
    <lineage>
        <taxon>Bacteria</taxon>
        <taxon>Bacillati</taxon>
        <taxon>Bacillota</taxon>
        <taxon>Clostridia</taxon>
        <taxon>Neomoorellales</taxon>
        <taxon>Desulfitibacteraceae</taxon>
        <taxon>Metallumcola</taxon>
    </lineage>
</organism>
<keyword evidence="2" id="KW-1185">Reference proteome</keyword>
<reference evidence="1 2" key="1">
    <citation type="submission" date="2023-04" db="EMBL/GenBank/DDBJ databases">
        <authorList>
            <person name="Hsu D."/>
        </authorList>
    </citation>
    <scope>NUCLEOTIDE SEQUENCE [LARGE SCALE GENOMIC DNA]</scope>
    <source>
        <strain evidence="1 2">MK1</strain>
    </source>
</reference>
<proteinExistence type="predicted"/>
<gene>
    <name evidence="1" type="ORF">MFMK1_001106</name>
</gene>
<sequence>MLYLVTNTHPKNSIQHLFTSCILEACVHSNIDFAEVTLASLPRLNSMSDDSWLFCDPSDPLVYNLVDKPGKKFAFVHYSEGNSKKSMPILDLLESCWKIFVPTDWMAHWLSMVFPNLSARIAVCGLPFNVRPYIPYREIVKNHKLIALNQPFSLENLHILAVHLAEILTEEGFTVVQLCTPKEMNTLLSDRESRVLCREGEKRGLHFTVTNNSHQRLTQLAESQFSLNMATASTICQSNLEGAAVNTISISPNHGEYPEIFNTANLYSPYNIENIIHLIKKPPKNNVSIDFSKMLPKKVCDRYLDALEVI</sequence>
<evidence type="ECO:0000313" key="2">
    <source>
        <dbReference type="Proteomes" id="UP001329915"/>
    </source>
</evidence>
<evidence type="ECO:0008006" key="3">
    <source>
        <dbReference type="Google" id="ProtNLM"/>
    </source>
</evidence>
<protein>
    <recommendedName>
        <fullName evidence="3">Glycosyltransferase family 1 protein</fullName>
    </recommendedName>
</protein>